<reference evidence="2 3" key="1">
    <citation type="journal article" date="2019" name="Nat. Med.">
        <title>A library of human gut bacterial isolates paired with longitudinal multiomics data enables mechanistic microbiome research.</title>
        <authorList>
            <person name="Poyet M."/>
            <person name="Groussin M."/>
            <person name="Gibbons S.M."/>
            <person name="Avila-Pacheco J."/>
            <person name="Jiang X."/>
            <person name="Kearney S.M."/>
            <person name="Perrotta A.R."/>
            <person name="Berdy B."/>
            <person name="Zhao S."/>
            <person name="Lieberman T.D."/>
            <person name="Swanson P.K."/>
            <person name="Smith M."/>
            <person name="Roesemann S."/>
            <person name="Alexander J.E."/>
            <person name="Rich S.A."/>
            <person name="Livny J."/>
            <person name="Vlamakis H."/>
            <person name="Clish C."/>
            <person name="Bullock K."/>
            <person name="Deik A."/>
            <person name="Scott J."/>
            <person name="Pierce K.A."/>
            <person name="Xavier R.J."/>
            <person name="Alm E.J."/>
        </authorList>
    </citation>
    <scope>NUCLEOTIDE SEQUENCE [LARGE SCALE GENOMIC DNA]</scope>
    <source>
        <strain evidence="2 3">BIOML-A11</strain>
    </source>
</reference>
<sequence>MEMTLNNGFCEMTQDESMTTEGGIGFIAGCVIGAVGAWVVDGTVEAFTGKNVSGWIAHGINKVRGK</sequence>
<name>A0A6L5TBX6_9FIRM</name>
<evidence type="ECO:0000313" key="1">
    <source>
        <dbReference type="EMBL" id="MCB6961633.1"/>
    </source>
</evidence>
<gene>
    <name evidence="2" type="ORF">GKE07_15660</name>
    <name evidence="1" type="ORF">LIZ82_12155</name>
</gene>
<reference evidence="1" key="2">
    <citation type="submission" date="2021-10" db="EMBL/GenBank/DDBJ databases">
        <title>Collection of gut derived symbiotic bacterial strains cultured from healthy donors.</title>
        <authorList>
            <person name="Lin H."/>
            <person name="Littmann E."/>
            <person name="Kohout C."/>
            <person name="Pamer E.G."/>
        </authorList>
    </citation>
    <scope>NUCLEOTIDE SEQUENCE</scope>
    <source>
        <strain evidence="1">DFI.7.28A</strain>
    </source>
</reference>
<comment type="caution">
    <text evidence="2">The sequence shown here is derived from an EMBL/GenBank/DDBJ whole genome shotgun (WGS) entry which is preliminary data.</text>
</comment>
<dbReference type="AlphaFoldDB" id="A0A6L5TBX6"/>
<evidence type="ECO:0000313" key="3">
    <source>
        <dbReference type="Proteomes" id="UP000479563"/>
    </source>
</evidence>
<dbReference type="Proteomes" id="UP001197741">
    <property type="component" value="Unassembled WGS sequence"/>
</dbReference>
<evidence type="ECO:0008006" key="4">
    <source>
        <dbReference type="Google" id="ProtNLM"/>
    </source>
</evidence>
<protein>
    <recommendedName>
        <fullName evidence="4">Class IIb bacteriocin, lactobin A/cerein 7B family</fullName>
    </recommendedName>
</protein>
<evidence type="ECO:0000313" key="2">
    <source>
        <dbReference type="EMBL" id="MSC61586.1"/>
    </source>
</evidence>
<proteinExistence type="predicted"/>
<dbReference type="EMBL" id="WKQP01000044">
    <property type="protein sequence ID" value="MSC61586.1"/>
    <property type="molecule type" value="Genomic_DNA"/>
</dbReference>
<accession>A0A6L5TBX6</accession>
<dbReference type="EMBL" id="JAJCJQ010000022">
    <property type="protein sequence ID" value="MCB6961633.1"/>
    <property type="molecule type" value="Genomic_DNA"/>
</dbReference>
<dbReference type="RefSeq" id="WP_154267584.1">
    <property type="nucleotide sequence ID" value="NZ_DAWDCN010000008.1"/>
</dbReference>
<organism evidence="2 3">
    <name type="scientific">Agathobacter rectalis</name>
    <dbReference type="NCBI Taxonomy" id="39491"/>
    <lineage>
        <taxon>Bacteria</taxon>
        <taxon>Bacillati</taxon>
        <taxon>Bacillota</taxon>
        <taxon>Clostridia</taxon>
        <taxon>Lachnospirales</taxon>
        <taxon>Lachnospiraceae</taxon>
        <taxon>Agathobacter</taxon>
    </lineage>
</organism>
<dbReference type="Proteomes" id="UP000479563">
    <property type="component" value="Unassembled WGS sequence"/>
</dbReference>